<evidence type="ECO:0000313" key="1">
    <source>
        <dbReference type="EMBL" id="CAF1044664.1"/>
    </source>
</evidence>
<accession>A0A814JXS7</accession>
<proteinExistence type="predicted"/>
<organism evidence="1 2">
    <name type="scientific">Rotaria sordida</name>
    <dbReference type="NCBI Taxonomy" id="392033"/>
    <lineage>
        <taxon>Eukaryota</taxon>
        <taxon>Metazoa</taxon>
        <taxon>Spiralia</taxon>
        <taxon>Gnathifera</taxon>
        <taxon>Rotifera</taxon>
        <taxon>Eurotatoria</taxon>
        <taxon>Bdelloidea</taxon>
        <taxon>Philodinida</taxon>
        <taxon>Philodinidae</taxon>
        <taxon>Rotaria</taxon>
    </lineage>
</organism>
<reference evidence="1" key="1">
    <citation type="submission" date="2021-02" db="EMBL/GenBank/DDBJ databases">
        <authorList>
            <person name="Nowell W R."/>
        </authorList>
    </citation>
    <scope>NUCLEOTIDE SEQUENCE</scope>
</reference>
<comment type="caution">
    <text evidence="1">The sequence shown here is derived from an EMBL/GenBank/DDBJ whole genome shotgun (WGS) entry which is preliminary data.</text>
</comment>
<dbReference type="Proteomes" id="UP000663889">
    <property type="component" value="Unassembled WGS sequence"/>
</dbReference>
<dbReference type="EMBL" id="CAJNOU010000606">
    <property type="protein sequence ID" value="CAF1044664.1"/>
    <property type="molecule type" value="Genomic_DNA"/>
</dbReference>
<protein>
    <submittedName>
        <fullName evidence="1">Uncharacterized protein</fullName>
    </submittedName>
</protein>
<sequence>MEQEILRHLPRNWNVFVINGNERPVSTTIRRHLKKLHPRLTRLRQP</sequence>
<gene>
    <name evidence="1" type="ORF">SEV965_LOCUS13017</name>
</gene>
<name>A0A814JXS7_9BILA</name>
<evidence type="ECO:0000313" key="2">
    <source>
        <dbReference type="Proteomes" id="UP000663889"/>
    </source>
</evidence>
<feature type="non-terminal residue" evidence="1">
    <location>
        <position position="46"/>
    </location>
</feature>
<dbReference type="AlphaFoldDB" id="A0A814JXS7"/>